<evidence type="ECO:0000256" key="3">
    <source>
        <dbReference type="ARBA" id="ARBA00023125"/>
    </source>
</evidence>
<protein>
    <submittedName>
        <fullName evidence="5">BlaI/MecI/CopY family transcriptional regulator</fullName>
    </submittedName>
</protein>
<comment type="similarity">
    <text evidence="1">Belongs to the BlaI transcriptional regulatory family.</text>
</comment>
<dbReference type="Proteomes" id="UP001060112">
    <property type="component" value="Chromosome"/>
</dbReference>
<keyword evidence="6" id="KW-1185">Reference proteome</keyword>
<organism evidence="5 6">
    <name type="scientific">Allocoprobacillus halotolerans</name>
    <dbReference type="NCBI Taxonomy" id="2944914"/>
    <lineage>
        <taxon>Bacteria</taxon>
        <taxon>Bacillati</taxon>
        <taxon>Bacillota</taxon>
        <taxon>Erysipelotrichia</taxon>
        <taxon>Erysipelotrichales</taxon>
        <taxon>Erysipelotrichaceae</taxon>
        <taxon>Allocoprobacillus</taxon>
    </lineage>
</organism>
<evidence type="ECO:0000256" key="4">
    <source>
        <dbReference type="ARBA" id="ARBA00023163"/>
    </source>
</evidence>
<sequence>MQKLSDAELSVMEVLWSGDDFVLGELVDALKAKNHWSRNTVHTYLTRMEKKNLVKIDRNLEPHRYRYALTLEDYQKEERSRLLNKVYQGSVTDLMSAFLKDSKITPEEKEQLNQILDEMEV</sequence>
<dbReference type="PIRSF" id="PIRSF019455">
    <property type="entry name" value="CopR_AtkY"/>
    <property type="match status" value="1"/>
</dbReference>
<keyword evidence="4" id="KW-0804">Transcription</keyword>
<dbReference type="Gene3D" id="1.10.4040.10">
    <property type="entry name" value="Penicillinase repressor domain"/>
    <property type="match status" value="1"/>
</dbReference>
<dbReference type="InterPro" id="IPR036390">
    <property type="entry name" value="WH_DNA-bd_sf"/>
</dbReference>
<dbReference type="InterPro" id="IPR036388">
    <property type="entry name" value="WH-like_DNA-bd_sf"/>
</dbReference>
<dbReference type="Pfam" id="PF03965">
    <property type="entry name" value="Penicillinase_R"/>
    <property type="match status" value="1"/>
</dbReference>
<keyword evidence="3" id="KW-0238">DNA-binding</keyword>
<dbReference type="RefSeq" id="WP_290139647.1">
    <property type="nucleotide sequence ID" value="NZ_CP101620.1"/>
</dbReference>
<evidence type="ECO:0000256" key="2">
    <source>
        <dbReference type="ARBA" id="ARBA00023015"/>
    </source>
</evidence>
<proteinExistence type="inferred from homology"/>
<name>A0ABY5I0P1_9FIRM</name>
<gene>
    <name evidence="5" type="ORF">NMU03_15225</name>
</gene>
<dbReference type="InterPro" id="IPR005650">
    <property type="entry name" value="BlaI_family"/>
</dbReference>
<evidence type="ECO:0000313" key="6">
    <source>
        <dbReference type="Proteomes" id="UP001060112"/>
    </source>
</evidence>
<keyword evidence="2" id="KW-0805">Transcription regulation</keyword>
<evidence type="ECO:0000256" key="1">
    <source>
        <dbReference type="ARBA" id="ARBA00011046"/>
    </source>
</evidence>
<dbReference type="SUPFAM" id="SSF46785">
    <property type="entry name" value="Winged helix' DNA-binding domain"/>
    <property type="match status" value="1"/>
</dbReference>
<evidence type="ECO:0000313" key="5">
    <source>
        <dbReference type="EMBL" id="UTY38921.1"/>
    </source>
</evidence>
<dbReference type="Gene3D" id="1.10.10.10">
    <property type="entry name" value="Winged helix-like DNA-binding domain superfamily/Winged helix DNA-binding domain"/>
    <property type="match status" value="1"/>
</dbReference>
<dbReference type="EMBL" id="CP101620">
    <property type="protein sequence ID" value="UTY38921.1"/>
    <property type="molecule type" value="Genomic_DNA"/>
</dbReference>
<reference evidence="5" key="1">
    <citation type="submission" date="2022-07" db="EMBL/GenBank/DDBJ databases">
        <title>Faecal culturing of patients with breast cancer.</title>
        <authorList>
            <person name="Teng N.M.Y."/>
            <person name="Kiu R."/>
            <person name="Evans R."/>
            <person name="Baker D.J."/>
            <person name="Zenner C."/>
            <person name="Robinson S.D."/>
            <person name="Hall L.J."/>
        </authorList>
    </citation>
    <scope>NUCLEOTIDE SEQUENCE</scope>
    <source>
        <strain evidence="5">LH1062</strain>
    </source>
</reference>
<accession>A0ABY5I0P1</accession>